<accession>A0A9D2S2P1</accession>
<keyword evidence="3" id="KW-0804">Transcription</keyword>
<dbReference type="SUPFAM" id="SSF47413">
    <property type="entry name" value="lambda repressor-like DNA-binding domains"/>
    <property type="match status" value="1"/>
</dbReference>
<dbReference type="InterPro" id="IPR015927">
    <property type="entry name" value="Peptidase_S24_S26A/B/C"/>
</dbReference>
<dbReference type="AlphaFoldDB" id="A0A9D2S2P1"/>
<dbReference type="InterPro" id="IPR036286">
    <property type="entry name" value="LexA/Signal_pep-like_sf"/>
</dbReference>
<gene>
    <name evidence="5" type="ORF">H9943_08715</name>
</gene>
<reference evidence="5" key="1">
    <citation type="journal article" date="2021" name="PeerJ">
        <title>Extensive microbial diversity within the chicken gut microbiome revealed by metagenomics and culture.</title>
        <authorList>
            <person name="Gilroy R."/>
            <person name="Ravi A."/>
            <person name="Getino M."/>
            <person name="Pursley I."/>
            <person name="Horton D.L."/>
            <person name="Alikhan N.F."/>
            <person name="Baker D."/>
            <person name="Gharbi K."/>
            <person name="Hall N."/>
            <person name="Watson M."/>
            <person name="Adriaenssens E.M."/>
            <person name="Foster-Nyarko E."/>
            <person name="Jarju S."/>
            <person name="Secka A."/>
            <person name="Antonio M."/>
            <person name="Oren A."/>
            <person name="Chaudhuri R.R."/>
            <person name="La Ragione R."/>
            <person name="Hildebrand F."/>
            <person name="Pallen M.J."/>
        </authorList>
    </citation>
    <scope>NUCLEOTIDE SEQUENCE</scope>
    <source>
        <strain evidence="5">ChiBcec8-14828</strain>
    </source>
</reference>
<evidence type="ECO:0000313" key="6">
    <source>
        <dbReference type="Proteomes" id="UP000824209"/>
    </source>
</evidence>
<dbReference type="Gene3D" id="1.10.260.40">
    <property type="entry name" value="lambda repressor-like DNA-binding domains"/>
    <property type="match status" value="1"/>
</dbReference>
<evidence type="ECO:0000313" key="5">
    <source>
        <dbReference type="EMBL" id="HJB40460.1"/>
    </source>
</evidence>
<dbReference type="SUPFAM" id="SSF51306">
    <property type="entry name" value="LexA/Signal peptidase"/>
    <property type="match status" value="1"/>
</dbReference>
<dbReference type="PROSITE" id="PS50943">
    <property type="entry name" value="HTH_CROC1"/>
    <property type="match status" value="1"/>
</dbReference>
<evidence type="ECO:0000256" key="2">
    <source>
        <dbReference type="ARBA" id="ARBA00023125"/>
    </source>
</evidence>
<dbReference type="CDD" id="cd06529">
    <property type="entry name" value="S24_LexA-like"/>
    <property type="match status" value="1"/>
</dbReference>
<proteinExistence type="predicted"/>
<evidence type="ECO:0000256" key="1">
    <source>
        <dbReference type="ARBA" id="ARBA00023015"/>
    </source>
</evidence>
<organism evidence="5 6">
    <name type="scientific">Candidatus Ruthenibacterium avium</name>
    <dbReference type="NCBI Taxonomy" id="2838751"/>
    <lineage>
        <taxon>Bacteria</taxon>
        <taxon>Bacillati</taxon>
        <taxon>Bacillota</taxon>
        <taxon>Clostridia</taxon>
        <taxon>Eubacteriales</taxon>
        <taxon>Oscillospiraceae</taxon>
        <taxon>Ruthenibacterium</taxon>
    </lineage>
</organism>
<dbReference type="InterPro" id="IPR001387">
    <property type="entry name" value="Cro/C1-type_HTH"/>
</dbReference>
<dbReference type="CDD" id="cd00093">
    <property type="entry name" value="HTH_XRE"/>
    <property type="match status" value="1"/>
</dbReference>
<dbReference type="GO" id="GO:0003677">
    <property type="term" value="F:DNA binding"/>
    <property type="evidence" value="ECO:0007669"/>
    <property type="project" value="UniProtKB-KW"/>
</dbReference>
<dbReference type="Pfam" id="PF01381">
    <property type="entry name" value="HTH_3"/>
    <property type="match status" value="1"/>
</dbReference>
<dbReference type="EMBL" id="DWYA01000077">
    <property type="protein sequence ID" value="HJB40460.1"/>
    <property type="molecule type" value="Genomic_DNA"/>
</dbReference>
<protein>
    <submittedName>
        <fullName evidence="5">LexA family transcriptional regulator</fullName>
    </submittedName>
</protein>
<sequence length="203" mass="22342">MPVFAQRLKELRKQNGLSQASLAQQLGMTQQAVGKWERGTATPDPQTIAKLAEIFNVPSDVLLGLDAGSIRPYSSGQEFLVPILGTVRAGYGLFAEQEELGREYARVKDPESYFYLEVKGDSMEPRICEGDLALVHRQNTLNSGDLGVVVFGEGEGTLKKYVIKGDTVVLQPFNPAYPPQILTGEDLNSLFIAGKVVQTIRRW</sequence>
<dbReference type="SMART" id="SM00530">
    <property type="entry name" value="HTH_XRE"/>
    <property type="match status" value="1"/>
</dbReference>
<evidence type="ECO:0000256" key="3">
    <source>
        <dbReference type="ARBA" id="ARBA00023163"/>
    </source>
</evidence>
<dbReference type="Gene3D" id="2.10.109.10">
    <property type="entry name" value="Umud Fragment, subunit A"/>
    <property type="match status" value="1"/>
</dbReference>
<dbReference type="PANTHER" id="PTHR40661">
    <property type="match status" value="1"/>
</dbReference>
<dbReference type="InterPro" id="IPR010982">
    <property type="entry name" value="Lambda_DNA-bd_dom_sf"/>
</dbReference>
<feature type="domain" description="HTH cro/C1-type" evidence="4">
    <location>
        <begin position="8"/>
        <end position="62"/>
    </location>
</feature>
<dbReference type="PANTHER" id="PTHR40661:SF3">
    <property type="entry name" value="FELS-1 PROPHAGE TRANSCRIPTIONAL REGULATOR"/>
    <property type="match status" value="1"/>
</dbReference>
<reference evidence="5" key="2">
    <citation type="submission" date="2021-04" db="EMBL/GenBank/DDBJ databases">
        <authorList>
            <person name="Gilroy R."/>
        </authorList>
    </citation>
    <scope>NUCLEOTIDE SEQUENCE</scope>
    <source>
        <strain evidence="5">ChiBcec8-14828</strain>
    </source>
</reference>
<keyword evidence="2" id="KW-0238">DNA-binding</keyword>
<dbReference type="InterPro" id="IPR039418">
    <property type="entry name" value="LexA-like"/>
</dbReference>
<evidence type="ECO:0000259" key="4">
    <source>
        <dbReference type="PROSITE" id="PS50943"/>
    </source>
</evidence>
<dbReference type="Proteomes" id="UP000824209">
    <property type="component" value="Unassembled WGS sequence"/>
</dbReference>
<comment type="caution">
    <text evidence="5">The sequence shown here is derived from an EMBL/GenBank/DDBJ whole genome shotgun (WGS) entry which is preliminary data.</text>
</comment>
<keyword evidence="1" id="KW-0805">Transcription regulation</keyword>
<dbReference type="Pfam" id="PF00717">
    <property type="entry name" value="Peptidase_S24"/>
    <property type="match status" value="1"/>
</dbReference>
<name>A0A9D2S2P1_9FIRM</name>